<organism evidence="1 2">
    <name type="scientific">Candidatus Odoribacter faecigallinarum</name>
    <dbReference type="NCBI Taxonomy" id="2838706"/>
    <lineage>
        <taxon>Bacteria</taxon>
        <taxon>Pseudomonadati</taxon>
        <taxon>Bacteroidota</taxon>
        <taxon>Bacteroidia</taxon>
        <taxon>Bacteroidales</taxon>
        <taxon>Odoribacteraceae</taxon>
        <taxon>Odoribacter</taxon>
    </lineage>
</organism>
<proteinExistence type="predicted"/>
<reference evidence="1" key="2">
    <citation type="submission" date="2021-04" db="EMBL/GenBank/DDBJ databases">
        <authorList>
            <person name="Gilroy R."/>
        </authorList>
    </citation>
    <scope>NUCLEOTIDE SEQUENCE</scope>
    <source>
        <strain evidence="1">23274</strain>
    </source>
</reference>
<dbReference type="PIRSF" id="PIRSF039032">
    <property type="entry name" value="HigB-2"/>
    <property type="match status" value="1"/>
</dbReference>
<reference evidence="1" key="1">
    <citation type="journal article" date="2021" name="PeerJ">
        <title>Extensive microbial diversity within the chicken gut microbiome revealed by metagenomics and culture.</title>
        <authorList>
            <person name="Gilroy R."/>
            <person name="Ravi A."/>
            <person name="Getino M."/>
            <person name="Pursley I."/>
            <person name="Horton D.L."/>
            <person name="Alikhan N.F."/>
            <person name="Baker D."/>
            <person name="Gharbi K."/>
            <person name="Hall N."/>
            <person name="Watson M."/>
            <person name="Adriaenssens E.M."/>
            <person name="Foster-Nyarko E."/>
            <person name="Jarju S."/>
            <person name="Secka A."/>
            <person name="Antonio M."/>
            <person name="Oren A."/>
            <person name="Chaudhuri R.R."/>
            <person name="La Ragione R."/>
            <person name="Hildebrand F."/>
            <person name="Pallen M.J."/>
        </authorList>
    </citation>
    <scope>NUCLEOTIDE SEQUENCE</scope>
    <source>
        <strain evidence="1">23274</strain>
    </source>
</reference>
<name>A0A9D2ACG3_9BACT</name>
<dbReference type="InterPro" id="IPR009387">
    <property type="entry name" value="HigB-2"/>
</dbReference>
<sequence>MNCKVRPTSYFLKEVKRLSKRYKSLKDDLDGLVASLHENPLQGVDLGGGLHKLRMAVTSKGKGKRGGARVITYVLLVAEEGADVLLLAIYDKSERENISDAELLALKKETGL</sequence>
<dbReference type="AlphaFoldDB" id="A0A9D2ACG3"/>
<evidence type="ECO:0000313" key="1">
    <source>
        <dbReference type="EMBL" id="HIX04391.1"/>
    </source>
</evidence>
<protein>
    <submittedName>
        <fullName evidence="1">Type II toxin-antitoxin system RelE/ParE family toxin</fullName>
    </submittedName>
</protein>
<evidence type="ECO:0000313" key="2">
    <source>
        <dbReference type="Proteomes" id="UP000824202"/>
    </source>
</evidence>
<comment type="caution">
    <text evidence="1">The sequence shown here is derived from an EMBL/GenBank/DDBJ whole genome shotgun (WGS) entry which is preliminary data.</text>
</comment>
<dbReference type="Proteomes" id="UP000824202">
    <property type="component" value="Unassembled WGS sequence"/>
</dbReference>
<gene>
    <name evidence="1" type="ORF">H9863_09815</name>
</gene>
<dbReference type="Pfam" id="PF06296">
    <property type="entry name" value="RelE"/>
    <property type="match status" value="1"/>
</dbReference>
<dbReference type="EMBL" id="DXFT01000194">
    <property type="protein sequence ID" value="HIX04391.1"/>
    <property type="molecule type" value="Genomic_DNA"/>
</dbReference>
<accession>A0A9D2ACG3</accession>